<evidence type="ECO:0000313" key="4">
    <source>
        <dbReference type="Proteomes" id="UP000298358"/>
    </source>
</evidence>
<dbReference type="EMBL" id="SPQB01000026">
    <property type="protein sequence ID" value="TFU32397.1"/>
    <property type="molecule type" value="Genomic_DNA"/>
</dbReference>
<organism evidence="3 4">
    <name type="scientific">Microbacterium paludicola</name>
    <dbReference type="NCBI Taxonomy" id="300019"/>
    <lineage>
        <taxon>Bacteria</taxon>
        <taxon>Bacillati</taxon>
        <taxon>Actinomycetota</taxon>
        <taxon>Actinomycetes</taxon>
        <taxon>Micrococcales</taxon>
        <taxon>Microbacteriaceae</taxon>
        <taxon>Microbacterium</taxon>
    </lineage>
</organism>
<dbReference type="InterPro" id="IPR036397">
    <property type="entry name" value="RNaseH_sf"/>
</dbReference>
<dbReference type="RefSeq" id="WP_135114827.1">
    <property type="nucleotide sequence ID" value="NZ_JADGLL010000026.1"/>
</dbReference>
<name>A0A4Y9FV29_9MICO</name>
<dbReference type="GO" id="GO:0003676">
    <property type="term" value="F:nucleic acid binding"/>
    <property type="evidence" value="ECO:0007669"/>
    <property type="project" value="InterPro"/>
</dbReference>
<evidence type="ECO:0000259" key="2">
    <source>
        <dbReference type="PROSITE" id="PS50994"/>
    </source>
</evidence>
<keyword evidence="4" id="KW-1185">Reference proteome</keyword>
<comment type="caution">
    <text evidence="3">The sequence shown here is derived from an EMBL/GenBank/DDBJ whole genome shotgun (WGS) entry which is preliminary data.</text>
</comment>
<dbReference type="InterPro" id="IPR012337">
    <property type="entry name" value="RNaseH-like_sf"/>
</dbReference>
<evidence type="ECO:0000256" key="1">
    <source>
        <dbReference type="SAM" id="MobiDB-lite"/>
    </source>
</evidence>
<dbReference type="SUPFAM" id="SSF53098">
    <property type="entry name" value="Ribonuclease H-like"/>
    <property type="match status" value="1"/>
</dbReference>
<dbReference type="InterPro" id="IPR001584">
    <property type="entry name" value="Integrase_cat-core"/>
</dbReference>
<sequence length="579" mass="63066">MNVHPGEMVRWRGSSHQVVIVGATFVTLRPADGEDDIEVLTADLQRDAEPATVRSTAQLVNLRALDGLSKADRRVVDVWTDALDQLDDMVASGTSKTDAYAMTAAYVNTRLGTAYSASKVQRQQKALREHGVPGLLDQRRFGLAKPRPRAYDPRLIEALVTVLEGQTSKATGTMNRAIWLTQYELDRVHGPGVVPMPSRSTMYRIMEALEDGRHTFGRAPTRRSTANQPRHTHGAGTGMRPGERVLIDTTPMEILVDCDGEAVRPDLTILLDESSRSVLAAVVTVGTRSIDLIVILARALVPYASRPEGVRVYRRTVAEAWVGDDDLLAQRFEDHRDAQPYIFPESITTDHGATYVSRHFVDACQTLGISLNLSASYTPTHKAKVERMFTTVKNLFTQYAIGFLGQSPDMRGDEVIPVDQLLTLEQLQELLDDWIAVAASRFTRIVPVGTQQALGSLSFAIHLSAALMRVAVPGLGDADRAGIVAHLRAVADAGDMAGFAGAVARLLEALLDLAPDGFPVVLLRDAPLAIDRNLRRLPGAVDDLLNRDTAADLIEAVFAGDDVRAENGVLALLRADRAL</sequence>
<accession>A0A4Y9FV29</accession>
<evidence type="ECO:0000313" key="3">
    <source>
        <dbReference type="EMBL" id="TFU32397.1"/>
    </source>
</evidence>
<feature type="region of interest" description="Disordered" evidence="1">
    <location>
        <begin position="216"/>
        <end position="243"/>
    </location>
</feature>
<dbReference type="Gene3D" id="3.30.420.10">
    <property type="entry name" value="Ribonuclease H-like superfamily/Ribonuclease H"/>
    <property type="match status" value="1"/>
</dbReference>
<dbReference type="AlphaFoldDB" id="A0A4Y9FV29"/>
<dbReference type="GO" id="GO:0015074">
    <property type="term" value="P:DNA integration"/>
    <property type="evidence" value="ECO:0007669"/>
    <property type="project" value="InterPro"/>
</dbReference>
<dbReference type="PROSITE" id="PS50994">
    <property type="entry name" value="INTEGRASE"/>
    <property type="match status" value="1"/>
</dbReference>
<dbReference type="Proteomes" id="UP000298358">
    <property type="component" value="Unassembled WGS sequence"/>
</dbReference>
<protein>
    <submittedName>
        <fullName evidence="3">Transposase</fullName>
    </submittedName>
</protein>
<proteinExistence type="predicted"/>
<reference evidence="3 4" key="1">
    <citation type="submission" date="2019-03" db="EMBL/GenBank/DDBJ databases">
        <title>Diversity of the mouse oral microbiome.</title>
        <authorList>
            <person name="Joseph S."/>
            <person name="Aduse-Opoku J."/>
            <person name="Curtis M."/>
            <person name="Wade W."/>
            <person name="Hashim A."/>
        </authorList>
    </citation>
    <scope>NUCLEOTIDE SEQUENCE [LARGE SCALE GENOMIC DNA]</scope>
    <source>
        <strain evidence="3 4">P1012</strain>
    </source>
</reference>
<dbReference type="OrthoDB" id="52928at2"/>
<feature type="domain" description="Integrase catalytic" evidence="2">
    <location>
        <begin position="237"/>
        <end position="455"/>
    </location>
</feature>
<gene>
    <name evidence="3" type="ORF">E4U02_10675</name>
</gene>